<dbReference type="AlphaFoldDB" id="A0A8J8SIG7"/>
<protein>
    <submittedName>
        <fullName evidence="4">Nucleoside hydrolase</fullName>
    </submittedName>
</protein>
<dbReference type="RefSeq" id="WP_212695171.1">
    <property type="nucleotide sequence ID" value="NZ_CP058649.1"/>
</dbReference>
<dbReference type="Gene3D" id="3.90.245.10">
    <property type="entry name" value="Ribonucleoside hydrolase-like"/>
    <property type="match status" value="1"/>
</dbReference>
<dbReference type="InterPro" id="IPR001910">
    <property type="entry name" value="Inosine/uridine_hydrolase_dom"/>
</dbReference>
<keyword evidence="1 4" id="KW-0378">Hydrolase</keyword>
<evidence type="ECO:0000256" key="1">
    <source>
        <dbReference type="ARBA" id="ARBA00022801"/>
    </source>
</evidence>
<dbReference type="CDD" id="cd02649">
    <property type="entry name" value="nuc_hydro_CeIAG"/>
    <property type="match status" value="1"/>
</dbReference>
<reference evidence="4" key="1">
    <citation type="submission" date="2020-07" db="EMBL/GenBank/DDBJ databases">
        <title>Vallitalea pronyensis genome.</title>
        <authorList>
            <person name="Postec A."/>
        </authorList>
    </citation>
    <scope>NUCLEOTIDE SEQUENCE</scope>
    <source>
        <strain evidence="4">FatNI3</strain>
    </source>
</reference>
<dbReference type="InterPro" id="IPR052775">
    <property type="entry name" value="IUN_hydrolase"/>
</dbReference>
<dbReference type="PANTHER" id="PTHR46190:SF1">
    <property type="entry name" value="SI:CH211-201H21.5"/>
    <property type="match status" value="1"/>
</dbReference>
<dbReference type="GO" id="GO:0016799">
    <property type="term" value="F:hydrolase activity, hydrolyzing N-glycosyl compounds"/>
    <property type="evidence" value="ECO:0007669"/>
    <property type="project" value="InterPro"/>
</dbReference>
<dbReference type="InterPro" id="IPR015910">
    <property type="entry name" value="I/U_nuclsd_hydro_CS"/>
</dbReference>
<sequence length="308" mass="33835">MRKIIIDTDTASDDAVAIIMALREKEVCVEAITVVAGNVPIDLAVKNALISVEKAGTYTPPVYKGMAKPVMRELYTSEFVHGEDGMGDMDLEEPVLQVEQEHAVDAMLRIIEASDEPIELITLGPLTNVAMACLKAPDTMKKLKRVSIMGGAGLASGNITPVAEFNIYVDAEAAQIVINAGLNLYFVGWDVSMGTSFINKEDMDYLMKSGSDIAKFCVRCNKALEKFNLERLGHIGFDLPDPATVAAALYGDMVENYDAYCYVDYTSEKGYGQLVIDYMHIEQKTPNATFCSQLNGQLFKEKLFQLII</sequence>
<gene>
    <name evidence="4" type="ORF">HZI73_20195</name>
</gene>
<dbReference type="SUPFAM" id="SSF53590">
    <property type="entry name" value="Nucleoside hydrolase"/>
    <property type="match status" value="1"/>
</dbReference>
<keyword evidence="5" id="KW-1185">Reference proteome</keyword>
<dbReference type="KEGG" id="vpy:HZI73_20195"/>
<dbReference type="EMBL" id="CP058649">
    <property type="protein sequence ID" value="QUI24478.1"/>
    <property type="molecule type" value="Genomic_DNA"/>
</dbReference>
<dbReference type="PANTHER" id="PTHR46190">
    <property type="entry name" value="SI:CH211-201H21.5-RELATED"/>
    <property type="match status" value="1"/>
</dbReference>
<feature type="domain" description="Inosine/uridine-preferring nucleoside hydrolase" evidence="3">
    <location>
        <begin position="4"/>
        <end position="300"/>
    </location>
</feature>
<dbReference type="Proteomes" id="UP000683246">
    <property type="component" value="Chromosome"/>
</dbReference>
<evidence type="ECO:0000259" key="3">
    <source>
        <dbReference type="Pfam" id="PF01156"/>
    </source>
</evidence>
<evidence type="ECO:0000313" key="5">
    <source>
        <dbReference type="Proteomes" id="UP000683246"/>
    </source>
</evidence>
<dbReference type="PROSITE" id="PS01247">
    <property type="entry name" value="IUNH"/>
    <property type="match status" value="1"/>
</dbReference>
<keyword evidence="2" id="KW-0326">Glycosidase</keyword>
<dbReference type="InterPro" id="IPR036452">
    <property type="entry name" value="Ribo_hydro-like"/>
</dbReference>
<proteinExistence type="predicted"/>
<name>A0A8J8SIG7_9FIRM</name>
<dbReference type="Pfam" id="PF01156">
    <property type="entry name" value="IU_nuc_hydro"/>
    <property type="match status" value="1"/>
</dbReference>
<evidence type="ECO:0000313" key="4">
    <source>
        <dbReference type="EMBL" id="QUI24478.1"/>
    </source>
</evidence>
<organism evidence="4 5">
    <name type="scientific">Vallitalea pronyensis</name>
    <dbReference type="NCBI Taxonomy" id="1348613"/>
    <lineage>
        <taxon>Bacteria</taxon>
        <taxon>Bacillati</taxon>
        <taxon>Bacillota</taxon>
        <taxon>Clostridia</taxon>
        <taxon>Lachnospirales</taxon>
        <taxon>Vallitaleaceae</taxon>
        <taxon>Vallitalea</taxon>
    </lineage>
</organism>
<evidence type="ECO:0000256" key="2">
    <source>
        <dbReference type="ARBA" id="ARBA00023295"/>
    </source>
</evidence>
<accession>A0A8J8SIG7</accession>